<reference evidence="2 3" key="1">
    <citation type="submission" date="2019-03" db="EMBL/GenBank/DDBJ databases">
        <title>First draft genome of Liparis tanakae, snailfish: a comprehensive survey of snailfish specific genes.</title>
        <authorList>
            <person name="Kim W."/>
            <person name="Song I."/>
            <person name="Jeong J.-H."/>
            <person name="Kim D."/>
            <person name="Kim S."/>
            <person name="Ryu S."/>
            <person name="Song J.Y."/>
            <person name="Lee S.K."/>
        </authorList>
    </citation>
    <scope>NUCLEOTIDE SEQUENCE [LARGE SCALE GENOMIC DNA]</scope>
    <source>
        <tissue evidence="2">Muscle</tissue>
    </source>
</reference>
<keyword evidence="3" id="KW-1185">Reference proteome</keyword>
<accession>A0A4Z2I6A5</accession>
<sequence length="92" mass="10274">MKPGRLPRHVPSVAKGPREPQANQQPPRGCPSPGLTGALPCWLSFLTVPLVNLHLNWPCTGPVFVEEDASRRLQRDAPWRMLERQTDALEAE</sequence>
<proteinExistence type="predicted"/>
<organism evidence="2 3">
    <name type="scientific">Liparis tanakae</name>
    <name type="common">Tanaka's snailfish</name>
    <dbReference type="NCBI Taxonomy" id="230148"/>
    <lineage>
        <taxon>Eukaryota</taxon>
        <taxon>Metazoa</taxon>
        <taxon>Chordata</taxon>
        <taxon>Craniata</taxon>
        <taxon>Vertebrata</taxon>
        <taxon>Euteleostomi</taxon>
        <taxon>Actinopterygii</taxon>
        <taxon>Neopterygii</taxon>
        <taxon>Teleostei</taxon>
        <taxon>Neoteleostei</taxon>
        <taxon>Acanthomorphata</taxon>
        <taxon>Eupercaria</taxon>
        <taxon>Perciformes</taxon>
        <taxon>Cottioidei</taxon>
        <taxon>Cottales</taxon>
        <taxon>Liparidae</taxon>
        <taxon>Liparis</taxon>
    </lineage>
</organism>
<comment type="caution">
    <text evidence="2">The sequence shown here is derived from an EMBL/GenBank/DDBJ whole genome shotgun (WGS) entry which is preliminary data.</text>
</comment>
<evidence type="ECO:0000313" key="2">
    <source>
        <dbReference type="EMBL" id="TNN72763.1"/>
    </source>
</evidence>
<gene>
    <name evidence="2" type="ORF">EYF80_017047</name>
</gene>
<evidence type="ECO:0000256" key="1">
    <source>
        <dbReference type="SAM" id="MobiDB-lite"/>
    </source>
</evidence>
<dbReference type="Proteomes" id="UP000314294">
    <property type="component" value="Unassembled WGS sequence"/>
</dbReference>
<dbReference type="AlphaFoldDB" id="A0A4Z2I6A5"/>
<name>A0A4Z2I6A5_9TELE</name>
<feature type="region of interest" description="Disordered" evidence="1">
    <location>
        <begin position="1"/>
        <end position="33"/>
    </location>
</feature>
<protein>
    <submittedName>
        <fullName evidence="2">Uncharacterized protein</fullName>
    </submittedName>
</protein>
<dbReference type="EMBL" id="SRLO01000133">
    <property type="protein sequence ID" value="TNN72763.1"/>
    <property type="molecule type" value="Genomic_DNA"/>
</dbReference>
<evidence type="ECO:0000313" key="3">
    <source>
        <dbReference type="Proteomes" id="UP000314294"/>
    </source>
</evidence>